<dbReference type="GO" id="GO:0016020">
    <property type="term" value="C:membrane"/>
    <property type="evidence" value="ECO:0007669"/>
    <property type="project" value="TreeGrafter"/>
</dbReference>
<dbReference type="Proteomes" id="UP001165122">
    <property type="component" value="Unassembled WGS sequence"/>
</dbReference>
<accession>A0A9W7KRW3</accession>
<keyword evidence="1" id="KW-0812">Transmembrane</keyword>
<evidence type="ECO:0000313" key="3">
    <source>
        <dbReference type="Proteomes" id="UP001165122"/>
    </source>
</evidence>
<dbReference type="Pfam" id="PF06966">
    <property type="entry name" value="DUF1295"/>
    <property type="match status" value="1"/>
</dbReference>
<evidence type="ECO:0000313" key="2">
    <source>
        <dbReference type="EMBL" id="GMI09437.1"/>
    </source>
</evidence>
<keyword evidence="1" id="KW-1133">Transmembrane helix</keyword>
<dbReference type="PROSITE" id="PS50244">
    <property type="entry name" value="S5A_REDUCTASE"/>
    <property type="match status" value="1"/>
</dbReference>
<feature type="transmembrane region" description="Helical" evidence="1">
    <location>
        <begin position="36"/>
        <end position="54"/>
    </location>
</feature>
<dbReference type="PANTHER" id="PTHR32251:SF23">
    <property type="entry name" value="3-OXO-5-ALPHA-STEROID 4-DEHYDROGENASE (DUF1295)"/>
    <property type="match status" value="1"/>
</dbReference>
<keyword evidence="3" id="KW-1185">Reference proteome</keyword>
<organism evidence="2 3">
    <name type="scientific">Triparma laevis f. longispina</name>
    <dbReference type="NCBI Taxonomy" id="1714387"/>
    <lineage>
        <taxon>Eukaryota</taxon>
        <taxon>Sar</taxon>
        <taxon>Stramenopiles</taxon>
        <taxon>Ochrophyta</taxon>
        <taxon>Bolidophyceae</taxon>
        <taxon>Parmales</taxon>
        <taxon>Triparmaceae</taxon>
        <taxon>Triparma</taxon>
    </lineage>
</organism>
<feature type="transmembrane region" description="Helical" evidence="1">
    <location>
        <begin position="107"/>
        <end position="126"/>
    </location>
</feature>
<reference evidence="3" key="1">
    <citation type="journal article" date="2023" name="Commun. Biol.">
        <title>Genome analysis of Parmales, the sister group of diatoms, reveals the evolutionary specialization of diatoms from phago-mixotrophs to photoautotrophs.</title>
        <authorList>
            <person name="Ban H."/>
            <person name="Sato S."/>
            <person name="Yoshikawa S."/>
            <person name="Yamada K."/>
            <person name="Nakamura Y."/>
            <person name="Ichinomiya M."/>
            <person name="Sato N."/>
            <person name="Blanc-Mathieu R."/>
            <person name="Endo H."/>
            <person name="Kuwata A."/>
            <person name="Ogata H."/>
        </authorList>
    </citation>
    <scope>NUCLEOTIDE SEQUENCE [LARGE SCALE GENOMIC DNA]</scope>
    <source>
        <strain evidence="3">NIES 3700</strain>
    </source>
</reference>
<dbReference type="EMBL" id="BRXW01000137">
    <property type="protein sequence ID" value="GMI09437.1"/>
    <property type="molecule type" value="Genomic_DNA"/>
</dbReference>
<proteinExistence type="predicted"/>
<dbReference type="Gene3D" id="1.20.120.1630">
    <property type="match status" value="1"/>
</dbReference>
<feature type="transmembrane region" description="Helical" evidence="1">
    <location>
        <begin position="146"/>
        <end position="166"/>
    </location>
</feature>
<evidence type="ECO:0000256" key="1">
    <source>
        <dbReference type="SAM" id="Phobius"/>
    </source>
</evidence>
<protein>
    <recommendedName>
        <fullName evidence="4">Steroid 5-alpha reductase C-terminal domain-containing protein</fullName>
    </recommendedName>
</protein>
<name>A0A9W7KRW3_9STRA</name>
<evidence type="ECO:0008006" key="4">
    <source>
        <dbReference type="Google" id="ProtNLM"/>
    </source>
</evidence>
<dbReference type="OrthoDB" id="201504at2759"/>
<feature type="transmembrane region" description="Helical" evidence="1">
    <location>
        <begin position="6"/>
        <end position="24"/>
    </location>
</feature>
<feature type="transmembrane region" description="Helical" evidence="1">
    <location>
        <begin position="196"/>
        <end position="213"/>
    </location>
</feature>
<dbReference type="InterPro" id="IPR010721">
    <property type="entry name" value="UstE-like"/>
</dbReference>
<comment type="caution">
    <text evidence="2">The sequence shown here is derived from an EMBL/GenBank/DDBJ whole genome shotgun (WGS) entry which is preliminary data.</text>
</comment>
<feature type="transmembrane region" description="Helical" evidence="1">
    <location>
        <begin position="66"/>
        <end position="86"/>
    </location>
</feature>
<dbReference type="AlphaFoldDB" id="A0A9W7KRW3"/>
<gene>
    <name evidence="2" type="ORF">TrLO_g6843</name>
</gene>
<sequence>MSPPPNMWLDLGLLLGLNFLLYLHSFVINNTFMVDFIWSGWPPILSYVIFLRLSPEETRTVDLNRLITVFPLIMVWGFRLTHNFLSRGGVGHEDWRYQDMRKQFGKHFWWISLFSVYWGQTIFLYLPMLSIYGAIINTKPYNAWDIAATLTCLAGIGLETFADMSMNQFIQLKLQKKTDKVIMDTGLWSLSRHPNYLGEILFWWGVYFFGVGYAETWIISGPIAITLLFFFVSVKLMEDRQENNKGELFRNYKRKVGSGIILLPPSVNAWLGKKLYGEIVDTEKEKESLN</sequence>
<keyword evidence="1" id="KW-0472">Membrane</keyword>
<dbReference type="PANTHER" id="PTHR32251">
    <property type="entry name" value="3-OXO-5-ALPHA-STEROID 4-DEHYDROGENASE"/>
    <property type="match status" value="1"/>
</dbReference>